<organism evidence="2 3">
    <name type="scientific">Nonomuraea monospora</name>
    <dbReference type="NCBI Taxonomy" id="568818"/>
    <lineage>
        <taxon>Bacteria</taxon>
        <taxon>Bacillati</taxon>
        <taxon>Actinomycetota</taxon>
        <taxon>Actinomycetes</taxon>
        <taxon>Streptosporangiales</taxon>
        <taxon>Streptosporangiaceae</taxon>
        <taxon>Nonomuraea</taxon>
    </lineage>
</organism>
<dbReference type="Proteomes" id="UP001499843">
    <property type="component" value="Unassembled WGS sequence"/>
</dbReference>
<accession>A0ABN3D1H8</accession>
<reference evidence="2 3" key="1">
    <citation type="journal article" date="2019" name="Int. J. Syst. Evol. Microbiol.">
        <title>The Global Catalogue of Microorganisms (GCM) 10K type strain sequencing project: providing services to taxonomists for standard genome sequencing and annotation.</title>
        <authorList>
            <consortium name="The Broad Institute Genomics Platform"/>
            <consortium name="The Broad Institute Genome Sequencing Center for Infectious Disease"/>
            <person name="Wu L."/>
            <person name="Ma J."/>
        </authorList>
    </citation>
    <scope>NUCLEOTIDE SEQUENCE [LARGE SCALE GENOMIC DNA]</scope>
    <source>
        <strain evidence="2 3">JCM 16114</strain>
    </source>
</reference>
<evidence type="ECO:0000313" key="2">
    <source>
        <dbReference type="EMBL" id="GAA2215655.1"/>
    </source>
</evidence>
<gene>
    <name evidence="2" type="ORF">GCM10009850_111230</name>
</gene>
<keyword evidence="3" id="KW-1185">Reference proteome</keyword>
<dbReference type="EMBL" id="BAAAQX010000053">
    <property type="protein sequence ID" value="GAA2215655.1"/>
    <property type="molecule type" value="Genomic_DNA"/>
</dbReference>
<proteinExistence type="predicted"/>
<sequence>MVGRWTTLSERDIQRLAWRNDTFGGRLVVLTFDDLLECAQTPTPISPGGSQRGPLTRLPSTRPQEKRARATADEMIRLPSQSPSGLRFDTAINPELESSAGGLPSQQRIAYAATCGVCSRRNQAIKANFIWR</sequence>
<feature type="region of interest" description="Disordered" evidence="1">
    <location>
        <begin position="41"/>
        <end position="71"/>
    </location>
</feature>
<protein>
    <submittedName>
        <fullName evidence="2">Uncharacterized protein</fullName>
    </submittedName>
</protein>
<comment type="caution">
    <text evidence="2">The sequence shown here is derived from an EMBL/GenBank/DDBJ whole genome shotgun (WGS) entry which is preliminary data.</text>
</comment>
<evidence type="ECO:0000256" key="1">
    <source>
        <dbReference type="SAM" id="MobiDB-lite"/>
    </source>
</evidence>
<name>A0ABN3D1H8_9ACTN</name>
<evidence type="ECO:0000313" key="3">
    <source>
        <dbReference type="Proteomes" id="UP001499843"/>
    </source>
</evidence>